<dbReference type="EMBL" id="JAHRIQ010015186">
    <property type="protein sequence ID" value="MEQ2226433.1"/>
    <property type="molecule type" value="Genomic_DNA"/>
</dbReference>
<comment type="caution">
    <text evidence="2">The sequence shown here is derived from an EMBL/GenBank/DDBJ whole genome shotgun (WGS) entry which is preliminary data.</text>
</comment>
<protein>
    <recommendedName>
        <fullName evidence="4">Secreted protein</fullName>
    </recommendedName>
</protein>
<evidence type="ECO:0000256" key="1">
    <source>
        <dbReference type="SAM" id="SignalP"/>
    </source>
</evidence>
<keyword evidence="3" id="KW-1185">Reference proteome</keyword>
<keyword evidence="1" id="KW-0732">Signal</keyword>
<feature type="signal peptide" evidence="1">
    <location>
        <begin position="1"/>
        <end position="18"/>
    </location>
</feature>
<evidence type="ECO:0000313" key="3">
    <source>
        <dbReference type="Proteomes" id="UP001482620"/>
    </source>
</evidence>
<dbReference type="Proteomes" id="UP001482620">
    <property type="component" value="Unassembled WGS sequence"/>
</dbReference>
<evidence type="ECO:0008006" key="4">
    <source>
        <dbReference type="Google" id="ProtNLM"/>
    </source>
</evidence>
<feature type="chain" id="PRO_5045570583" description="Secreted protein" evidence="1">
    <location>
        <begin position="19"/>
        <end position="128"/>
    </location>
</feature>
<evidence type="ECO:0000313" key="2">
    <source>
        <dbReference type="EMBL" id="MEQ2226433.1"/>
    </source>
</evidence>
<organism evidence="2 3">
    <name type="scientific">Ilyodon furcidens</name>
    <name type="common">goldbreast splitfin</name>
    <dbReference type="NCBI Taxonomy" id="33524"/>
    <lineage>
        <taxon>Eukaryota</taxon>
        <taxon>Metazoa</taxon>
        <taxon>Chordata</taxon>
        <taxon>Craniata</taxon>
        <taxon>Vertebrata</taxon>
        <taxon>Euteleostomi</taxon>
        <taxon>Actinopterygii</taxon>
        <taxon>Neopterygii</taxon>
        <taxon>Teleostei</taxon>
        <taxon>Neoteleostei</taxon>
        <taxon>Acanthomorphata</taxon>
        <taxon>Ovalentaria</taxon>
        <taxon>Atherinomorphae</taxon>
        <taxon>Cyprinodontiformes</taxon>
        <taxon>Goodeidae</taxon>
        <taxon>Ilyodon</taxon>
    </lineage>
</organism>
<gene>
    <name evidence="2" type="ORF">ILYODFUR_027397</name>
</gene>
<proteinExistence type="predicted"/>
<reference evidence="2 3" key="1">
    <citation type="submission" date="2021-06" db="EMBL/GenBank/DDBJ databases">
        <authorList>
            <person name="Palmer J.M."/>
        </authorList>
    </citation>
    <scope>NUCLEOTIDE SEQUENCE [LARGE SCALE GENOMIC DNA]</scope>
    <source>
        <strain evidence="3">if_2019</strain>
        <tissue evidence="2">Muscle</tissue>
    </source>
</reference>
<name>A0ABV0T3Y7_9TELE</name>
<accession>A0ABV0T3Y7</accession>
<sequence>MVGRLILCYIVDCGLIAATPPSYQPRCPLGFDRLSCGTKWPMTLERHSGVQQRANGPIFSKQVVQHCVPPLRIAFVWLSRCRAPFPILGLGQQTHLPPLMCSCSEHSWRFPSSFLAQNVVGVITQALT</sequence>